<comment type="caution">
    <text evidence="1">The sequence shown here is derived from an EMBL/GenBank/DDBJ whole genome shotgun (WGS) entry which is preliminary data.</text>
</comment>
<dbReference type="Proteomes" id="UP000521943">
    <property type="component" value="Unassembled WGS sequence"/>
</dbReference>
<proteinExistence type="predicted"/>
<sequence>MGNTASSEKKEAAAKEQMEFLIKAANAKLDTYQAEMNAMFTDPATVEKVMVPGVRAMRWKREVRVDVKLDSAKGGLGQIIDGFFEAGSAAASDDKNKKDGVAHGLQDVVFGAITAILGSADVGETQQECFFVYVEHNTVIRIDVRIWKYAFSSTGVMATSDNVLGYIFCTSVVDSSKLHVDELTYLLSAYAGDDEVDPYIQKLLKTWTAVAGMRAALKQLEAPAAVPATSNAPGHKVA</sequence>
<organism evidence="1 2">
    <name type="scientific">Ephemerocybe angulata</name>
    <dbReference type="NCBI Taxonomy" id="980116"/>
    <lineage>
        <taxon>Eukaryota</taxon>
        <taxon>Fungi</taxon>
        <taxon>Dikarya</taxon>
        <taxon>Basidiomycota</taxon>
        <taxon>Agaricomycotina</taxon>
        <taxon>Agaricomycetes</taxon>
        <taxon>Agaricomycetidae</taxon>
        <taxon>Agaricales</taxon>
        <taxon>Agaricineae</taxon>
        <taxon>Psathyrellaceae</taxon>
        <taxon>Ephemerocybe</taxon>
    </lineage>
</organism>
<reference evidence="1 2" key="1">
    <citation type="submission" date="2020-07" db="EMBL/GenBank/DDBJ databases">
        <title>Comparative genomics of pyrophilous fungi reveals a link between fire events and developmental genes.</title>
        <authorList>
            <consortium name="DOE Joint Genome Institute"/>
            <person name="Steindorff A.S."/>
            <person name="Carver A."/>
            <person name="Calhoun S."/>
            <person name="Stillman K."/>
            <person name="Liu H."/>
            <person name="Lipzen A."/>
            <person name="Pangilinan J."/>
            <person name="Labutti K."/>
            <person name="Bruns T.D."/>
            <person name="Grigoriev I.V."/>
        </authorList>
    </citation>
    <scope>NUCLEOTIDE SEQUENCE [LARGE SCALE GENOMIC DNA]</scope>
    <source>
        <strain evidence="1 2">CBS 144469</strain>
    </source>
</reference>
<dbReference type="EMBL" id="JACGCI010000148">
    <property type="protein sequence ID" value="KAF6743334.1"/>
    <property type="molecule type" value="Genomic_DNA"/>
</dbReference>
<dbReference type="AlphaFoldDB" id="A0A8H6HAA2"/>
<name>A0A8H6HAA2_9AGAR</name>
<dbReference type="OrthoDB" id="5962590at2759"/>
<gene>
    <name evidence="1" type="ORF">DFP72DRAFT_1080278</name>
</gene>
<accession>A0A8H6HAA2</accession>
<evidence type="ECO:0000313" key="2">
    <source>
        <dbReference type="Proteomes" id="UP000521943"/>
    </source>
</evidence>
<keyword evidence="2" id="KW-1185">Reference proteome</keyword>
<evidence type="ECO:0000313" key="1">
    <source>
        <dbReference type="EMBL" id="KAF6743334.1"/>
    </source>
</evidence>
<protein>
    <submittedName>
        <fullName evidence="1">Uncharacterized protein</fullName>
    </submittedName>
</protein>